<proteinExistence type="predicted"/>
<dbReference type="Proteomes" id="UP000717696">
    <property type="component" value="Unassembled WGS sequence"/>
</dbReference>
<feature type="compositionally biased region" description="Polar residues" evidence="1">
    <location>
        <begin position="97"/>
        <end position="107"/>
    </location>
</feature>
<comment type="caution">
    <text evidence="2">The sequence shown here is derived from an EMBL/GenBank/DDBJ whole genome shotgun (WGS) entry which is preliminary data.</text>
</comment>
<feature type="compositionally biased region" description="Polar residues" evidence="1">
    <location>
        <begin position="131"/>
        <end position="144"/>
    </location>
</feature>
<keyword evidence="3" id="KW-1185">Reference proteome</keyword>
<evidence type="ECO:0000256" key="1">
    <source>
        <dbReference type="SAM" id="MobiDB-lite"/>
    </source>
</evidence>
<feature type="compositionally biased region" description="Low complexity" evidence="1">
    <location>
        <begin position="108"/>
        <end position="125"/>
    </location>
</feature>
<feature type="compositionally biased region" description="Basic and acidic residues" evidence="1">
    <location>
        <begin position="76"/>
        <end position="87"/>
    </location>
</feature>
<gene>
    <name evidence="2" type="ORF">B0J13DRAFT_563582</name>
</gene>
<dbReference type="AlphaFoldDB" id="A0A9P9E4R8"/>
<accession>A0A9P9E4R8</accession>
<feature type="region of interest" description="Disordered" evidence="1">
    <location>
        <begin position="1"/>
        <end position="215"/>
    </location>
</feature>
<protein>
    <submittedName>
        <fullName evidence="2">Uncharacterized protein</fullName>
    </submittedName>
</protein>
<organism evidence="2 3">
    <name type="scientific">Dactylonectria estremocensis</name>
    <dbReference type="NCBI Taxonomy" id="1079267"/>
    <lineage>
        <taxon>Eukaryota</taxon>
        <taxon>Fungi</taxon>
        <taxon>Dikarya</taxon>
        <taxon>Ascomycota</taxon>
        <taxon>Pezizomycotina</taxon>
        <taxon>Sordariomycetes</taxon>
        <taxon>Hypocreomycetidae</taxon>
        <taxon>Hypocreales</taxon>
        <taxon>Nectriaceae</taxon>
        <taxon>Dactylonectria</taxon>
    </lineage>
</organism>
<evidence type="ECO:0000313" key="2">
    <source>
        <dbReference type="EMBL" id="KAH7129956.1"/>
    </source>
</evidence>
<evidence type="ECO:0000313" key="3">
    <source>
        <dbReference type="Proteomes" id="UP000717696"/>
    </source>
</evidence>
<feature type="compositionally biased region" description="Polar residues" evidence="1">
    <location>
        <begin position="29"/>
        <end position="39"/>
    </location>
</feature>
<reference evidence="2" key="1">
    <citation type="journal article" date="2021" name="Nat. Commun.">
        <title>Genetic determinants of endophytism in the Arabidopsis root mycobiome.</title>
        <authorList>
            <person name="Mesny F."/>
            <person name="Miyauchi S."/>
            <person name="Thiergart T."/>
            <person name="Pickel B."/>
            <person name="Atanasova L."/>
            <person name="Karlsson M."/>
            <person name="Huettel B."/>
            <person name="Barry K.W."/>
            <person name="Haridas S."/>
            <person name="Chen C."/>
            <person name="Bauer D."/>
            <person name="Andreopoulos W."/>
            <person name="Pangilinan J."/>
            <person name="LaButti K."/>
            <person name="Riley R."/>
            <person name="Lipzen A."/>
            <person name="Clum A."/>
            <person name="Drula E."/>
            <person name="Henrissat B."/>
            <person name="Kohler A."/>
            <person name="Grigoriev I.V."/>
            <person name="Martin F.M."/>
            <person name="Hacquard S."/>
        </authorList>
    </citation>
    <scope>NUCLEOTIDE SEQUENCE</scope>
    <source>
        <strain evidence="2">MPI-CAGE-AT-0021</strain>
    </source>
</reference>
<dbReference type="EMBL" id="JAGMUU010000020">
    <property type="protein sequence ID" value="KAH7129956.1"/>
    <property type="molecule type" value="Genomic_DNA"/>
</dbReference>
<name>A0A9P9E4R8_9HYPO</name>
<feature type="compositionally biased region" description="Gly residues" evidence="1">
    <location>
        <begin position="156"/>
        <end position="215"/>
    </location>
</feature>
<sequence length="215" mass="21610">MWCLPVPRWWKKRQAKKNPPTDADETALKNASTPTSERSSGAPPAISLSAADPGEKLRFQGEPKQPTSSDALPKPAPHDNQRAEKKQQLKPPPKAQRSTSRPHGSSGTSTNNTVNNMNTMMYLTMDAGSDDISNCNDQKTSSHSQSHHDNYSGGYSNSGGGHHSSYGGGSSSYGGGHSSSGGGGSSSGGGYSSSGGGDGGGGGGGGGGDGGGGGC</sequence>